<gene>
    <name evidence="5" type="ORF">AT727_00120</name>
    <name evidence="4" type="ORF">DPCES_0097</name>
</gene>
<dbReference type="PATRIC" id="fig|49338.4.peg.106"/>
<keyword evidence="2" id="KW-0012">Acyltransferase</keyword>
<feature type="domain" description="N-acetyltransferase" evidence="3">
    <location>
        <begin position="5"/>
        <end position="151"/>
    </location>
</feature>
<dbReference type="CDD" id="cd04301">
    <property type="entry name" value="NAT_SF"/>
    <property type="match status" value="1"/>
</dbReference>
<dbReference type="RefSeq" id="WP_011458819.1">
    <property type="nucleotide sequence ID" value="NZ_LK996017.1"/>
</dbReference>
<dbReference type="PROSITE" id="PS51186">
    <property type="entry name" value="GNAT"/>
    <property type="match status" value="1"/>
</dbReference>
<dbReference type="GO" id="GO:0016747">
    <property type="term" value="F:acyltransferase activity, transferring groups other than amino-acyl groups"/>
    <property type="evidence" value="ECO:0007669"/>
    <property type="project" value="InterPro"/>
</dbReference>
<dbReference type="PANTHER" id="PTHR43800:SF1">
    <property type="entry name" value="PEPTIDYL-LYSINE N-ACETYLTRANSFERASE YJAB"/>
    <property type="match status" value="1"/>
</dbReference>
<evidence type="ECO:0000313" key="5">
    <source>
        <dbReference type="EMBL" id="KTE93404.1"/>
    </source>
</evidence>
<proteinExistence type="predicted"/>
<evidence type="ECO:0000313" key="4">
    <source>
        <dbReference type="EMBL" id="CDW99984.1"/>
    </source>
</evidence>
<dbReference type="SUPFAM" id="SSF55729">
    <property type="entry name" value="Acyl-CoA N-acyltransferases (Nat)"/>
    <property type="match status" value="1"/>
</dbReference>
<evidence type="ECO:0000256" key="1">
    <source>
        <dbReference type="ARBA" id="ARBA00022679"/>
    </source>
</evidence>
<dbReference type="Proteomes" id="UP000054623">
    <property type="component" value="Unassembled WGS sequence"/>
</dbReference>
<name>A0A098AUF0_DESHA</name>
<dbReference type="PANTHER" id="PTHR43800">
    <property type="entry name" value="PEPTIDYL-LYSINE N-ACETYLTRANSFERASE YJAB"/>
    <property type="match status" value="1"/>
</dbReference>
<sequence length="151" mass="17145">MNVHKIIRAEQADLPAILELQYLAYQSEAILLGNYSIPPLKQTLQELETEYKNGVILKAVHENGDIVGSVRGYTCSGTFYIGKLIVHPAVQGRGIGTQLLNEIESLYPQLRYELFTSSMSNKNLKLYERQGYSRFKEKQVANGLTFIYLEK</sequence>
<dbReference type="InterPro" id="IPR016181">
    <property type="entry name" value="Acyl_CoA_acyltransferase"/>
</dbReference>
<reference evidence="5 6" key="2">
    <citation type="submission" date="2015-12" db="EMBL/GenBank/DDBJ databases">
        <title>Draft Genome Sequence of Desulfitobacterium hafniense Strain DH, a Sulfate-reducing Bacterium Isolated from Paddy Soils.</title>
        <authorList>
            <person name="Bao P."/>
            <person name="Zhang X."/>
            <person name="Li G."/>
        </authorList>
    </citation>
    <scope>NUCLEOTIDE SEQUENCE [LARGE SCALE GENOMIC DNA]</scope>
    <source>
        <strain evidence="5 6">DH</strain>
    </source>
</reference>
<keyword evidence="1 4" id="KW-0808">Transferase</keyword>
<organism evidence="4">
    <name type="scientific">Desulfitobacterium hafniense</name>
    <name type="common">Desulfitobacterium frappieri</name>
    <dbReference type="NCBI Taxonomy" id="49338"/>
    <lineage>
        <taxon>Bacteria</taxon>
        <taxon>Bacillati</taxon>
        <taxon>Bacillota</taxon>
        <taxon>Clostridia</taxon>
        <taxon>Eubacteriales</taxon>
        <taxon>Desulfitobacteriaceae</taxon>
        <taxon>Desulfitobacterium</taxon>
    </lineage>
</organism>
<dbReference type="InterPro" id="IPR000182">
    <property type="entry name" value="GNAT_dom"/>
</dbReference>
<dbReference type="Gene3D" id="3.40.630.30">
    <property type="match status" value="1"/>
</dbReference>
<dbReference type="EMBL" id="LK996017">
    <property type="protein sequence ID" value="CDW99984.1"/>
    <property type="molecule type" value="Genomic_DNA"/>
</dbReference>
<evidence type="ECO:0000256" key="2">
    <source>
        <dbReference type="ARBA" id="ARBA00023315"/>
    </source>
</evidence>
<dbReference type="EMBL" id="LOCK01000001">
    <property type="protein sequence ID" value="KTE93404.1"/>
    <property type="molecule type" value="Genomic_DNA"/>
</dbReference>
<evidence type="ECO:0000259" key="3">
    <source>
        <dbReference type="PROSITE" id="PS51186"/>
    </source>
</evidence>
<evidence type="ECO:0000313" key="6">
    <source>
        <dbReference type="Proteomes" id="UP000054623"/>
    </source>
</evidence>
<dbReference type="Pfam" id="PF13673">
    <property type="entry name" value="Acetyltransf_10"/>
    <property type="match status" value="1"/>
</dbReference>
<reference evidence="4" key="1">
    <citation type="submission" date="2014-07" db="EMBL/GenBank/DDBJ databases">
        <authorList>
            <person name="Hornung V.Bastian."/>
        </authorList>
    </citation>
    <scope>NUCLEOTIDE SEQUENCE</scope>
    <source>
        <strain evidence="4">PCE-S</strain>
    </source>
</reference>
<protein>
    <submittedName>
        <fullName evidence="4 5">Acetyltransferase</fullName>
    </submittedName>
</protein>
<dbReference type="AlphaFoldDB" id="A0A098AUF0"/>
<dbReference type="OrthoDB" id="9786032at2"/>
<accession>A0A098AUF0</accession>